<evidence type="ECO:0000313" key="1">
    <source>
        <dbReference type="EMBL" id="SEQ62322.1"/>
    </source>
</evidence>
<dbReference type="Proteomes" id="UP000181998">
    <property type="component" value="Unassembled WGS sequence"/>
</dbReference>
<organism evidence="1 2">
    <name type="scientific">Nitrosomonas ureae</name>
    <dbReference type="NCBI Taxonomy" id="44577"/>
    <lineage>
        <taxon>Bacteria</taxon>
        <taxon>Pseudomonadati</taxon>
        <taxon>Pseudomonadota</taxon>
        <taxon>Betaproteobacteria</taxon>
        <taxon>Nitrosomonadales</taxon>
        <taxon>Nitrosomonadaceae</taxon>
        <taxon>Nitrosomonas</taxon>
    </lineage>
</organism>
<dbReference type="Pfam" id="PF22491">
    <property type="entry name" value="DUF6988"/>
    <property type="match status" value="1"/>
</dbReference>
<evidence type="ECO:0000313" key="2">
    <source>
        <dbReference type="Proteomes" id="UP000181998"/>
    </source>
</evidence>
<reference evidence="1 2" key="1">
    <citation type="submission" date="2016-10" db="EMBL/GenBank/DDBJ databases">
        <authorList>
            <person name="de Groot N.N."/>
        </authorList>
    </citation>
    <scope>NUCLEOTIDE SEQUENCE [LARGE SCALE GENOMIC DNA]</scope>
    <source>
        <strain evidence="1 2">Nm9</strain>
    </source>
</reference>
<protein>
    <submittedName>
        <fullName evidence="1">Uncharacterized protein</fullName>
    </submittedName>
</protein>
<gene>
    <name evidence="1" type="ORF">SAMN05421510_11133</name>
</gene>
<dbReference type="InterPro" id="IPR054257">
    <property type="entry name" value="DUF6988"/>
</dbReference>
<accession>A0A1H9HJB2</accession>
<proteinExistence type="predicted"/>
<name>A0A1H9HJB2_9PROT</name>
<dbReference type="AlphaFoldDB" id="A0A1H9HJB2"/>
<sequence>MINKELMSRINYANHFANLLFKQIRGIELENKNSKDSIALRSFAIAHEHFLAIIFLMRGEFFSSSSSLLRCLYESYIRGLWVWQSATESEIEVVLDTGEFPKLSILDSVVMRYLSRERCI</sequence>
<dbReference type="EMBL" id="FOFX01000113">
    <property type="protein sequence ID" value="SEQ62322.1"/>
    <property type="molecule type" value="Genomic_DNA"/>
</dbReference>